<reference evidence="1" key="1">
    <citation type="journal article" date="2021" name="Environ. Microbiol.">
        <title>Gene family expansions and transcriptome signatures uncover fungal adaptations to wood decay.</title>
        <authorList>
            <person name="Hage H."/>
            <person name="Miyauchi S."/>
            <person name="Viragh M."/>
            <person name="Drula E."/>
            <person name="Min B."/>
            <person name="Chaduli D."/>
            <person name="Navarro D."/>
            <person name="Favel A."/>
            <person name="Norest M."/>
            <person name="Lesage-Meessen L."/>
            <person name="Balint B."/>
            <person name="Merenyi Z."/>
            <person name="de Eugenio L."/>
            <person name="Morin E."/>
            <person name="Martinez A.T."/>
            <person name="Baldrian P."/>
            <person name="Stursova M."/>
            <person name="Martinez M.J."/>
            <person name="Novotny C."/>
            <person name="Magnuson J.K."/>
            <person name="Spatafora J.W."/>
            <person name="Maurice S."/>
            <person name="Pangilinan J."/>
            <person name="Andreopoulos W."/>
            <person name="LaButti K."/>
            <person name="Hundley H."/>
            <person name="Na H."/>
            <person name="Kuo A."/>
            <person name="Barry K."/>
            <person name="Lipzen A."/>
            <person name="Henrissat B."/>
            <person name="Riley R."/>
            <person name="Ahrendt S."/>
            <person name="Nagy L.G."/>
            <person name="Grigoriev I.V."/>
            <person name="Martin F."/>
            <person name="Rosso M.N."/>
        </authorList>
    </citation>
    <scope>NUCLEOTIDE SEQUENCE</scope>
    <source>
        <strain evidence="1">CBS 384.51</strain>
    </source>
</reference>
<keyword evidence="2" id="KW-1185">Reference proteome</keyword>
<evidence type="ECO:0000313" key="2">
    <source>
        <dbReference type="Proteomes" id="UP001055072"/>
    </source>
</evidence>
<protein>
    <submittedName>
        <fullName evidence="1">Uncharacterized protein</fullName>
    </submittedName>
</protein>
<dbReference type="EMBL" id="MU274924">
    <property type="protein sequence ID" value="KAI0086282.1"/>
    <property type="molecule type" value="Genomic_DNA"/>
</dbReference>
<accession>A0ACB8TW78</accession>
<comment type="caution">
    <text evidence="1">The sequence shown here is derived from an EMBL/GenBank/DDBJ whole genome shotgun (WGS) entry which is preliminary data.</text>
</comment>
<evidence type="ECO:0000313" key="1">
    <source>
        <dbReference type="EMBL" id="KAI0086282.1"/>
    </source>
</evidence>
<organism evidence="1 2">
    <name type="scientific">Irpex rosettiformis</name>
    <dbReference type="NCBI Taxonomy" id="378272"/>
    <lineage>
        <taxon>Eukaryota</taxon>
        <taxon>Fungi</taxon>
        <taxon>Dikarya</taxon>
        <taxon>Basidiomycota</taxon>
        <taxon>Agaricomycotina</taxon>
        <taxon>Agaricomycetes</taxon>
        <taxon>Polyporales</taxon>
        <taxon>Irpicaceae</taxon>
        <taxon>Irpex</taxon>
    </lineage>
</organism>
<proteinExistence type="predicted"/>
<gene>
    <name evidence="1" type="ORF">BDY19DRAFT_995894</name>
</gene>
<sequence length="549" mass="61999">MARRNPPRAAKQNDGCWIHAVSVRLEDLLRSPILAERTREGTDKDEAEGLELDYSPFSSPLSSLTPSPASTRRSSISFSTPPSEHFKGKHGKSNKRSRRRKSHSQPLISLTPCTDPALFDAPKLTKSQRRRKQHSHKSLVSPISSVPLQPAPVKQEGSSSAHDCTLSKKGRNIKVNRRSRKRRRYDPASHFLRAQKVIRGCVDYYPSDFNARELHNTGPCFVGRHYEIDKKMHPLKYYTDRGYKVVQWDGRETKGFLDENRRIIAVGVGRPGGQNGGDWEEVVEGVRAALRRLDEGFNYNGHHERRGAYRSAAFGLSFGGGQKRPGILKLSDKNKAAYENFLKDPYVQRMVGFSESVFACYFPKVYKEYVTLFTRLARRYPGFEPPFYSHFAAMSTNHGRAQTYLHLDEMNKANGVCPIFNTGNFDPVKGGHLILQQLGVVVEFPPGTVMLIPSATLVHGNVAIQEHEERESITMYTAGGLFRWVEYGFHTEKDFAVQDPGGMAAELKDRKGRWARAINQFSTPESIANDRKTVLLELEQAFSAFHNCV</sequence>
<name>A0ACB8TW78_9APHY</name>
<dbReference type="Proteomes" id="UP001055072">
    <property type="component" value="Unassembled WGS sequence"/>
</dbReference>